<gene>
    <name evidence="2" type="ORF">K9S39_28450</name>
</gene>
<dbReference type="RefSeq" id="WP_248866163.1">
    <property type="nucleotide sequence ID" value="NZ_CP086322.1"/>
</dbReference>
<feature type="compositionally biased region" description="Acidic residues" evidence="1">
    <location>
        <begin position="1"/>
        <end position="10"/>
    </location>
</feature>
<organism evidence="2 3">
    <name type="scientific">Streptomyces halobius</name>
    <dbReference type="NCBI Taxonomy" id="2879846"/>
    <lineage>
        <taxon>Bacteria</taxon>
        <taxon>Bacillati</taxon>
        <taxon>Actinomycetota</taxon>
        <taxon>Actinomycetes</taxon>
        <taxon>Kitasatosporales</taxon>
        <taxon>Streptomycetaceae</taxon>
        <taxon>Streptomyces</taxon>
    </lineage>
</organism>
<keyword evidence="3" id="KW-1185">Reference proteome</keyword>
<evidence type="ECO:0000256" key="1">
    <source>
        <dbReference type="SAM" id="MobiDB-lite"/>
    </source>
</evidence>
<evidence type="ECO:0000313" key="2">
    <source>
        <dbReference type="EMBL" id="UQA95259.1"/>
    </source>
</evidence>
<evidence type="ECO:0000313" key="3">
    <source>
        <dbReference type="Proteomes" id="UP000830115"/>
    </source>
</evidence>
<sequence>MPNIESEEFAEAQAVAADSENDEAIADGVERAAESDLTERESEDAIKAKEKYVAKLIDVTMDDLIGKLKRKRPDPEFLGFVDYGQFLGTDGLPDESRIKEFVTNLEKDPQKVEEEAQYAQGIGVGRHGPPQAGYARKTLSLDARYR</sequence>
<name>A0ABY4MBU4_9ACTN</name>
<dbReference type="EMBL" id="CP086322">
    <property type="protein sequence ID" value="UQA95259.1"/>
    <property type="molecule type" value="Genomic_DNA"/>
</dbReference>
<feature type="region of interest" description="Disordered" evidence="1">
    <location>
        <begin position="122"/>
        <end position="146"/>
    </location>
</feature>
<feature type="region of interest" description="Disordered" evidence="1">
    <location>
        <begin position="1"/>
        <end position="22"/>
    </location>
</feature>
<dbReference type="Proteomes" id="UP000830115">
    <property type="component" value="Chromosome"/>
</dbReference>
<reference evidence="2" key="1">
    <citation type="submission" date="2021-10" db="EMBL/GenBank/DDBJ databases">
        <title>Streptomyces nigrumlapis sp.nov.,an antimicrobial producing actinobacterium isolated from Black Gobi rocks.</title>
        <authorList>
            <person name="Wen Y."/>
            <person name="Zhang W."/>
            <person name="Liu X.G."/>
        </authorList>
    </citation>
    <scope>NUCLEOTIDE SEQUENCE</scope>
    <source>
        <strain evidence="2">ST13-2-2</strain>
    </source>
</reference>
<protein>
    <submittedName>
        <fullName evidence="2">Uncharacterized protein</fullName>
    </submittedName>
</protein>
<accession>A0ABY4MBU4</accession>
<proteinExistence type="predicted"/>